<keyword evidence="3" id="KW-1185">Reference proteome</keyword>
<dbReference type="Proteomes" id="UP000503640">
    <property type="component" value="Unassembled WGS sequence"/>
</dbReference>
<evidence type="ECO:0000313" key="3">
    <source>
        <dbReference type="Proteomes" id="UP000503640"/>
    </source>
</evidence>
<dbReference type="Pfam" id="PF18754">
    <property type="entry name" value="Nmad3"/>
    <property type="match status" value="1"/>
</dbReference>
<proteinExistence type="predicted"/>
<accession>A0A7I9VJM9</accession>
<organism evidence="2 3">
    <name type="scientific">Anaeromyxobacter diazotrophicus</name>
    <dbReference type="NCBI Taxonomy" id="2590199"/>
    <lineage>
        <taxon>Bacteria</taxon>
        <taxon>Pseudomonadati</taxon>
        <taxon>Myxococcota</taxon>
        <taxon>Myxococcia</taxon>
        <taxon>Myxococcales</taxon>
        <taxon>Cystobacterineae</taxon>
        <taxon>Anaeromyxobacteraceae</taxon>
        <taxon>Anaeromyxobacter</taxon>
    </lineage>
</organism>
<dbReference type="AlphaFoldDB" id="A0A7I9VJM9"/>
<reference evidence="3" key="1">
    <citation type="journal article" date="2020" name="Appl. Environ. Microbiol.">
        <title>Diazotrophic Anaeromyxobacter Isolates from Soils.</title>
        <authorList>
            <person name="Masuda Y."/>
            <person name="Yamanaka H."/>
            <person name="Xu Z.X."/>
            <person name="Shiratori Y."/>
            <person name="Aono T."/>
            <person name="Amachi S."/>
            <person name="Senoo K."/>
            <person name="Itoh H."/>
        </authorList>
    </citation>
    <scope>NUCLEOTIDE SEQUENCE [LARGE SCALE GENOMIC DNA]</scope>
    <source>
        <strain evidence="3">R267</strain>
    </source>
</reference>
<dbReference type="EMBL" id="BJTG01000003">
    <property type="protein sequence ID" value="GEJ56611.1"/>
    <property type="molecule type" value="Genomic_DNA"/>
</dbReference>
<comment type="caution">
    <text evidence="2">The sequence shown here is derived from an EMBL/GenBank/DDBJ whole genome shotgun (WGS) entry which is preliminary data.</text>
</comment>
<dbReference type="InterPro" id="IPR041135">
    <property type="entry name" value="Nmad3"/>
</dbReference>
<gene>
    <name evidence="2" type="ORF">AMYX_13520</name>
</gene>
<protein>
    <recommendedName>
        <fullName evidence="1">Nucleotide modification associated domain-containing protein</fullName>
    </recommendedName>
</protein>
<feature type="domain" description="Nucleotide modification associated" evidence="1">
    <location>
        <begin position="4"/>
        <end position="186"/>
    </location>
</feature>
<evidence type="ECO:0000259" key="1">
    <source>
        <dbReference type="Pfam" id="PF18754"/>
    </source>
</evidence>
<name>A0A7I9VJM9_9BACT</name>
<sequence length="256" mass="29194">MSMRAALVRVGIDQAFGRWNAPVDPATNEFVYVPIPEERDCAKAFATPYSQSTVALHAFAAARPDLDPTAVSLPSPLTGRNTHLDPDFRHMTYGDSGARRGRGLCEFERGDLVVFYASLRPVRPCEHRLVYAIIGLFRVVEAIRLRDVPKHRWAENAHTRRLDRKDTDIIVRGDIATSGRLRHCIPIGEWRERSYRVRRDLLEVWGDISCRNGFIQRSVVPPTFRAPERFVAWFDRQDAELIAANNPETSEMARAR</sequence>
<evidence type="ECO:0000313" key="2">
    <source>
        <dbReference type="EMBL" id="GEJ56611.1"/>
    </source>
</evidence>